<gene>
    <name evidence="3" type="ordered locus">Plim_2923</name>
</gene>
<feature type="compositionally biased region" description="Low complexity" evidence="1">
    <location>
        <begin position="70"/>
        <end position="84"/>
    </location>
</feature>
<organism evidence="3 4">
    <name type="scientific">Planctopirus limnophila (strain ATCC 43296 / DSM 3776 / IFAM 1008 / Mu 290)</name>
    <name type="common">Planctomyces limnophilus</name>
    <dbReference type="NCBI Taxonomy" id="521674"/>
    <lineage>
        <taxon>Bacteria</taxon>
        <taxon>Pseudomonadati</taxon>
        <taxon>Planctomycetota</taxon>
        <taxon>Planctomycetia</taxon>
        <taxon>Planctomycetales</taxon>
        <taxon>Planctomycetaceae</taxon>
        <taxon>Planctopirus</taxon>
    </lineage>
</organism>
<accession>D5SS21</accession>
<keyword evidence="4" id="KW-1185">Reference proteome</keyword>
<dbReference type="HOGENOM" id="CLU_136025_1_1_0"/>
<dbReference type="STRING" id="521674.Plim_2923"/>
<proteinExistence type="predicted"/>
<feature type="compositionally biased region" description="Gly residues" evidence="1">
    <location>
        <begin position="85"/>
        <end position="102"/>
    </location>
</feature>
<feature type="region of interest" description="Disordered" evidence="1">
    <location>
        <begin position="66"/>
        <end position="108"/>
    </location>
</feature>
<dbReference type="RefSeq" id="WP_013111176.1">
    <property type="nucleotide sequence ID" value="NC_014148.1"/>
</dbReference>
<dbReference type="EMBL" id="CP001744">
    <property type="protein sequence ID" value="ADG68745.1"/>
    <property type="molecule type" value="Genomic_DNA"/>
</dbReference>
<dbReference type="PANTHER" id="PTHR34404">
    <property type="entry name" value="REGULATORY PROTEIN, FMDB FAMILY"/>
    <property type="match status" value="1"/>
</dbReference>
<dbReference type="eggNOG" id="COG2331">
    <property type="taxonomic scope" value="Bacteria"/>
</dbReference>
<dbReference type="InterPro" id="IPR013429">
    <property type="entry name" value="Regulatory_FmdB_Zinc_ribbon"/>
</dbReference>
<dbReference type="KEGG" id="plm:Plim_2923"/>
<dbReference type="SMART" id="SM00834">
    <property type="entry name" value="CxxC_CXXC_SSSS"/>
    <property type="match status" value="1"/>
</dbReference>
<reference evidence="3 4" key="1">
    <citation type="journal article" date="2010" name="Stand. Genomic Sci.">
        <title>Complete genome sequence of Planctomyces limnophilus type strain (Mu 290).</title>
        <authorList>
            <person name="Labutti K."/>
            <person name="Sikorski J."/>
            <person name="Schneider S."/>
            <person name="Nolan M."/>
            <person name="Lucas S."/>
            <person name="Glavina Del Rio T."/>
            <person name="Tice H."/>
            <person name="Cheng J.F."/>
            <person name="Goodwin L."/>
            <person name="Pitluck S."/>
            <person name="Liolios K."/>
            <person name="Ivanova N."/>
            <person name="Mavromatis K."/>
            <person name="Mikhailova N."/>
            <person name="Pati A."/>
            <person name="Chen A."/>
            <person name="Palaniappan K."/>
            <person name="Land M."/>
            <person name="Hauser L."/>
            <person name="Chang Y.J."/>
            <person name="Jeffries C.D."/>
            <person name="Tindall B.J."/>
            <person name="Rohde M."/>
            <person name="Goker M."/>
            <person name="Woyke T."/>
            <person name="Bristow J."/>
            <person name="Eisen J.A."/>
            <person name="Markowitz V."/>
            <person name="Hugenholtz P."/>
            <person name="Kyrpides N.C."/>
            <person name="Klenk H.P."/>
            <person name="Lapidus A."/>
        </authorList>
    </citation>
    <scope>NUCLEOTIDE SEQUENCE [LARGE SCALE GENOMIC DNA]</scope>
    <source>
        <strain evidence="4">ATCC 43296 / DSM 3776 / IFAM 1008 / 290</strain>
    </source>
</reference>
<sequence length="108" mass="10993">MPTYEYACDACDHRWEEFQSIKAEPTKKCPSCNKKKARRLISAGGGLLFKGSGFYLTDYRSEGYKKAASADKPASSGDKGSSGSSSGGSSSGGSGSSGGSSGSGSKPS</sequence>
<feature type="domain" description="Putative regulatory protein FmdB zinc ribbon" evidence="2">
    <location>
        <begin position="1"/>
        <end position="42"/>
    </location>
</feature>
<dbReference type="NCBIfam" id="TIGR02605">
    <property type="entry name" value="CxxC_CxxC_SSSS"/>
    <property type="match status" value="1"/>
</dbReference>
<dbReference type="Pfam" id="PF09723">
    <property type="entry name" value="Zn_ribbon_8"/>
    <property type="match status" value="1"/>
</dbReference>
<evidence type="ECO:0000313" key="4">
    <source>
        <dbReference type="Proteomes" id="UP000002220"/>
    </source>
</evidence>
<protein>
    <submittedName>
        <fullName evidence="3">Regulatory protein, FmdB family</fullName>
    </submittedName>
</protein>
<evidence type="ECO:0000259" key="2">
    <source>
        <dbReference type="SMART" id="SM00834"/>
    </source>
</evidence>
<evidence type="ECO:0000256" key="1">
    <source>
        <dbReference type="SAM" id="MobiDB-lite"/>
    </source>
</evidence>
<evidence type="ECO:0000313" key="3">
    <source>
        <dbReference type="EMBL" id="ADG68745.1"/>
    </source>
</evidence>
<dbReference type="AlphaFoldDB" id="D5SS21"/>
<dbReference type="PANTHER" id="PTHR34404:SF2">
    <property type="entry name" value="CONSERVED SERINE RICH PROTEIN"/>
    <property type="match status" value="1"/>
</dbReference>
<dbReference type="Proteomes" id="UP000002220">
    <property type="component" value="Chromosome"/>
</dbReference>
<dbReference type="OrthoDB" id="9813321at2"/>
<name>D5SS21_PLAL2</name>